<proteinExistence type="predicted"/>
<gene>
    <name evidence="1" type="ORF">GCM10009118_32310</name>
</gene>
<sequence>MKFYTTGVVVAASLFLFSCSGESEVKSEESNNEEVEYVEEVSPGVFKEVLPCADCEGIETIVHLKDDGTAVILETYLGEDEIPYASFGEWNSDKGNVTVAFPDREIRYKAQRDAIEMVTDFDVEEATTLDYTLEKSGEKVDFSKPFWADVHYFYMADAHIVKFGGKTYPVVADSTNMEMEQIFLSTPDSLREDFTSRLKLQMVEAEDMEGTNKEHAKIIEIVEIPRVAETTK</sequence>
<comment type="caution">
    <text evidence="1">The sequence shown here is derived from an EMBL/GenBank/DDBJ whole genome shotgun (WGS) entry which is preliminary data.</text>
</comment>
<evidence type="ECO:0000313" key="2">
    <source>
        <dbReference type="Proteomes" id="UP001501126"/>
    </source>
</evidence>
<dbReference type="InterPro" id="IPR007298">
    <property type="entry name" value="Cu-R_lipoprotein_NlpE"/>
</dbReference>
<evidence type="ECO:0000313" key="1">
    <source>
        <dbReference type="EMBL" id="GAA0876821.1"/>
    </source>
</evidence>
<reference evidence="1 2" key="1">
    <citation type="journal article" date="2019" name="Int. J. Syst. Evol. Microbiol.">
        <title>The Global Catalogue of Microorganisms (GCM) 10K type strain sequencing project: providing services to taxonomists for standard genome sequencing and annotation.</title>
        <authorList>
            <consortium name="The Broad Institute Genomics Platform"/>
            <consortium name="The Broad Institute Genome Sequencing Center for Infectious Disease"/>
            <person name="Wu L."/>
            <person name="Ma J."/>
        </authorList>
    </citation>
    <scope>NUCLEOTIDE SEQUENCE [LARGE SCALE GENOMIC DNA]</scope>
    <source>
        <strain evidence="1 2">JCM 16083</strain>
    </source>
</reference>
<organism evidence="1 2">
    <name type="scientific">Wandonia haliotis</name>
    <dbReference type="NCBI Taxonomy" id="574963"/>
    <lineage>
        <taxon>Bacteria</taxon>
        <taxon>Pseudomonadati</taxon>
        <taxon>Bacteroidota</taxon>
        <taxon>Flavobacteriia</taxon>
        <taxon>Flavobacteriales</taxon>
        <taxon>Crocinitomicaceae</taxon>
        <taxon>Wandonia</taxon>
    </lineage>
</organism>
<protein>
    <submittedName>
        <fullName evidence="1">Uncharacterized protein</fullName>
    </submittedName>
</protein>
<keyword evidence="2" id="KW-1185">Reference proteome</keyword>
<name>A0ABN1MV10_9FLAO</name>
<dbReference type="PROSITE" id="PS51257">
    <property type="entry name" value="PROKAR_LIPOPROTEIN"/>
    <property type="match status" value="1"/>
</dbReference>
<accession>A0ABN1MV10</accession>
<dbReference type="EMBL" id="BAAAFH010000022">
    <property type="protein sequence ID" value="GAA0876821.1"/>
    <property type="molecule type" value="Genomic_DNA"/>
</dbReference>
<dbReference type="Proteomes" id="UP001501126">
    <property type="component" value="Unassembled WGS sequence"/>
</dbReference>
<dbReference type="Pfam" id="PF04170">
    <property type="entry name" value="NlpE"/>
    <property type="match status" value="1"/>
</dbReference>
<dbReference type="Gene3D" id="2.40.128.640">
    <property type="match status" value="1"/>
</dbReference>
<dbReference type="RefSeq" id="WP_343790450.1">
    <property type="nucleotide sequence ID" value="NZ_BAAAFH010000022.1"/>
</dbReference>